<sequence>MTQGGLQEDGDLRRWQLILHLSHSEWPETDFIRKLIIDEERGEETHLELWLRFSEGIGIKRYFMQNQPLLSSTAKLVDVYFELAKTDYPAGVRALYAYERRTPDVAASKISGLKKTLWST</sequence>
<proteinExistence type="predicted"/>
<keyword evidence="2" id="KW-1185">Reference proteome</keyword>
<dbReference type="EMBL" id="BMAU01021388">
    <property type="protein sequence ID" value="GFY29448.1"/>
    <property type="molecule type" value="Genomic_DNA"/>
</dbReference>
<dbReference type="Gene3D" id="1.20.910.10">
    <property type="entry name" value="Heme oxygenase-like"/>
    <property type="match status" value="1"/>
</dbReference>
<dbReference type="AlphaFoldDB" id="A0A8X7BFM8"/>
<name>A0A8X7BFM8_TRICX</name>
<dbReference type="Proteomes" id="UP000887159">
    <property type="component" value="Unassembled WGS sequence"/>
</dbReference>
<dbReference type="InterPro" id="IPR016084">
    <property type="entry name" value="Haem_Oase-like_multi-hlx"/>
</dbReference>
<dbReference type="SUPFAM" id="SSF48613">
    <property type="entry name" value="Heme oxygenase-like"/>
    <property type="match status" value="1"/>
</dbReference>
<evidence type="ECO:0000313" key="1">
    <source>
        <dbReference type="EMBL" id="GFY29448.1"/>
    </source>
</evidence>
<reference evidence="1" key="1">
    <citation type="submission" date="2020-08" db="EMBL/GenBank/DDBJ databases">
        <title>Multicomponent nature underlies the extraordinary mechanical properties of spider dragline silk.</title>
        <authorList>
            <person name="Kono N."/>
            <person name="Nakamura H."/>
            <person name="Mori M."/>
            <person name="Yoshida Y."/>
            <person name="Ohtoshi R."/>
            <person name="Malay A.D."/>
            <person name="Moran D.A.P."/>
            <person name="Tomita M."/>
            <person name="Numata K."/>
            <person name="Arakawa K."/>
        </authorList>
    </citation>
    <scope>NUCLEOTIDE SEQUENCE</scope>
</reference>
<evidence type="ECO:0000313" key="2">
    <source>
        <dbReference type="Proteomes" id="UP000887159"/>
    </source>
</evidence>
<comment type="caution">
    <text evidence="1">The sequence shown here is derived from an EMBL/GenBank/DDBJ whole genome shotgun (WGS) entry which is preliminary data.</text>
</comment>
<organism evidence="1 2">
    <name type="scientific">Trichonephila clavipes</name>
    <name type="common">Golden silk orbweaver</name>
    <name type="synonym">Nephila clavipes</name>
    <dbReference type="NCBI Taxonomy" id="2585209"/>
    <lineage>
        <taxon>Eukaryota</taxon>
        <taxon>Metazoa</taxon>
        <taxon>Ecdysozoa</taxon>
        <taxon>Arthropoda</taxon>
        <taxon>Chelicerata</taxon>
        <taxon>Arachnida</taxon>
        <taxon>Araneae</taxon>
        <taxon>Araneomorphae</taxon>
        <taxon>Entelegynae</taxon>
        <taxon>Araneoidea</taxon>
        <taxon>Nephilidae</taxon>
        <taxon>Trichonephila</taxon>
    </lineage>
</organism>
<accession>A0A8X7BFM8</accession>
<protein>
    <submittedName>
        <fullName evidence="1">Uncharacterized protein</fullName>
    </submittedName>
</protein>
<gene>
    <name evidence="1" type="primary">NCL1_44999</name>
    <name evidence="1" type="ORF">TNCV_2626191</name>
</gene>